<keyword evidence="1" id="KW-0677">Repeat</keyword>
<evidence type="ECO:0000259" key="8">
    <source>
        <dbReference type="Pfam" id="PF23559"/>
    </source>
</evidence>
<dbReference type="InterPro" id="IPR038005">
    <property type="entry name" value="RX-like_CC"/>
</dbReference>
<sequence>MAESLVSIVLQQLLSITERQAEHELKLVTGVDGEVDKLTGNLLAIKAVLENADKRQVNDPGVKLWLGKLKDVSYDIDDVLDEWNTALLKRQIEQAEGTRVRDAPLLKKVWPSFTLSSCFCLRQVVLRHEIALKIEELNQRLAAIANERSQYNFTSEIRASHEQRTITTSVIAESEVFVREEDKKAIKDMLCEDSEETTTNLRIISVVGMGGIGKTTLTRLVFNDAEIESHFEKRIWVCVSDLFEEERIAIEILESLTGSKPNLVGRDNILQQISEFVSGKKILLVLDDVWNEDPCKWEQLKGSLKNTSRGSRILATTRKETAGNAVGSRRTDMFFLGELSAEKCWSLFCHLAFFDRATEESNKLEDFGRKFVERCRGLPLAVKTIGCLLRFKTEKQWKSILESQMWEIEEVEKGVFPPLLLSYYDLKPVLRQCFSYCAIFPKDYRIRKDKLIKLWMAQGFLEETRNEGMEIIGEEYFNKLAMLSFFQDFTKNENGGIIRCKMHDIVHDFAQFLTKGECLFVEMNGVQEPWTGPAIKTIRHSMLKFETEDTSPIPIDNWKKLRSLLIESKGNFSGDSNCTEYLLIDSIDQLTCLRALDLGAHPFFPPVRIISDKIGKLIHLRYLNLSGIRYSKIPEALCELYNLQTLDIRYCRDLKELPLGIGKLINLTYLENEGTPLSFMPKGMLRLRRLLKLDVFAVRKRGVVESKSCSLEGLGKFTHLQGNLTIQFCAIGAREAAPLSAMTGLRQLTLDFDSNDAQDEAFFLQALRPPPNLESLYISRLEAPILFCNWMMPLTMLKSVKLGSFGNCESLPPMGKLPFLESLHIDNMHKVKKVGEEFLGIERAGGQITSSSSSSSLSTSSYIAFPNLKSLKFLYFGEWEEWEEWEYGNLSTTSGGQYCSCIAIMPCLQSLIFQSCPKLKALPHQLLQNTAIQVLNITSCPILKERLQSSEDWPHISCIINI</sequence>
<feature type="domain" description="Disease resistance N-terminal" evidence="7">
    <location>
        <begin position="6"/>
        <end position="94"/>
    </location>
</feature>
<gene>
    <name evidence="11 12 13 14 15 16 17" type="primary">LOC111276041</name>
</gene>
<evidence type="ECO:0000313" key="10">
    <source>
        <dbReference type="Proteomes" id="UP000515121"/>
    </source>
</evidence>
<dbReference type="Gene3D" id="3.80.10.10">
    <property type="entry name" value="Ribonuclease Inhibitor"/>
    <property type="match status" value="1"/>
</dbReference>
<dbReference type="Pfam" id="PF18052">
    <property type="entry name" value="Rx_N"/>
    <property type="match status" value="1"/>
</dbReference>
<keyword evidence="3" id="KW-0611">Plant defense</keyword>
<dbReference type="PRINTS" id="PR00364">
    <property type="entry name" value="DISEASERSIST"/>
</dbReference>
<dbReference type="Gene3D" id="1.20.5.4130">
    <property type="match status" value="1"/>
</dbReference>
<feature type="domain" description="Disease resistance R13L4/SHOC-2-like LRR" evidence="9">
    <location>
        <begin position="585"/>
        <end position="874"/>
    </location>
</feature>
<dbReference type="GO" id="GO:0005524">
    <property type="term" value="F:ATP binding"/>
    <property type="evidence" value="ECO:0007669"/>
    <property type="project" value="UniProtKB-KW"/>
</dbReference>
<evidence type="ECO:0000256" key="2">
    <source>
        <dbReference type="ARBA" id="ARBA00022741"/>
    </source>
</evidence>
<evidence type="ECO:0000256" key="5">
    <source>
        <dbReference type="SAM" id="Coils"/>
    </source>
</evidence>
<evidence type="ECO:0000313" key="13">
    <source>
        <dbReference type="RefSeq" id="XP_022717492.1"/>
    </source>
</evidence>
<reference evidence="11 12" key="1">
    <citation type="submission" date="2025-04" db="UniProtKB">
        <authorList>
            <consortium name="RefSeq"/>
        </authorList>
    </citation>
    <scope>IDENTIFICATION</scope>
    <source>
        <tissue evidence="11 12">Fruit stalk</tissue>
    </source>
</reference>
<accession>A0A6P5WMZ5</accession>
<dbReference type="InterPro" id="IPR058922">
    <property type="entry name" value="WHD_DRP"/>
</dbReference>
<dbReference type="FunFam" id="3.40.50.300:FF:001091">
    <property type="entry name" value="Probable disease resistance protein At1g61300"/>
    <property type="match status" value="1"/>
</dbReference>
<evidence type="ECO:0000313" key="14">
    <source>
        <dbReference type="RefSeq" id="XP_022717493.1"/>
    </source>
</evidence>
<dbReference type="Gene3D" id="1.10.10.10">
    <property type="entry name" value="Winged helix-like DNA-binding domain superfamily/Winged helix DNA-binding domain"/>
    <property type="match status" value="1"/>
</dbReference>
<evidence type="ECO:0000259" key="7">
    <source>
        <dbReference type="Pfam" id="PF18052"/>
    </source>
</evidence>
<dbReference type="RefSeq" id="XP_022717490.1">
    <property type="nucleotide sequence ID" value="XM_022861755.1"/>
</dbReference>
<dbReference type="FunFam" id="1.10.10.10:FF:000322">
    <property type="entry name" value="Probable disease resistance protein At1g63360"/>
    <property type="match status" value="1"/>
</dbReference>
<dbReference type="Pfam" id="PF23559">
    <property type="entry name" value="WHD_DRP"/>
    <property type="match status" value="1"/>
</dbReference>
<protein>
    <submittedName>
        <fullName evidence="11 12">Disease resistance protein RGA3 isoform X1</fullName>
    </submittedName>
</protein>
<dbReference type="Gene3D" id="1.10.8.430">
    <property type="entry name" value="Helical domain of apoptotic protease-activating factors"/>
    <property type="match status" value="1"/>
</dbReference>
<dbReference type="InterPro" id="IPR042197">
    <property type="entry name" value="Apaf_helical"/>
</dbReference>
<dbReference type="RefSeq" id="XP_022717493.1">
    <property type="nucleotide sequence ID" value="XM_022861758.1"/>
</dbReference>
<proteinExistence type="predicted"/>
<dbReference type="CDD" id="cd14798">
    <property type="entry name" value="RX-CC_like"/>
    <property type="match status" value="1"/>
</dbReference>
<dbReference type="KEGG" id="dzi:111276041"/>
<evidence type="ECO:0000256" key="3">
    <source>
        <dbReference type="ARBA" id="ARBA00022821"/>
    </source>
</evidence>
<dbReference type="PANTHER" id="PTHR36766">
    <property type="entry name" value="PLANT BROAD-SPECTRUM MILDEW RESISTANCE PROTEIN RPW8"/>
    <property type="match status" value="1"/>
</dbReference>
<dbReference type="InterPro" id="IPR032675">
    <property type="entry name" value="LRR_dom_sf"/>
</dbReference>
<dbReference type="SUPFAM" id="SSF52058">
    <property type="entry name" value="L domain-like"/>
    <property type="match status" value="1"/>
</dbReference>
<dbReference type="PANTHER" id="PTHR36766:SF45">
    <property type="entry name" value="NB-ARC DOMAIN-CONTAINING PROTEIN"/>
    <property type="match status" value="1"/>
</dbReference>
<dbReference type="SUPFAM" id="SSF52540">
    <property type="entry name" value="P-loop containing nucleoside triphosphate hydrolases"/>
    <property type="match status" value="1"/>
</dbReference>
<dbReference type="InterPro" id="IPR027417">
    <property type="entry name" value="P-loop_NTPase"/>
</dbReference>
<dbReference type="RefSeq" id="XP_022717492.1">
    <property type="nucleotide sequence ID" value="XM_022861757.1"/>
</dbReference>
<evidence type="ECO:0000313" key="11">
    <source>
        <dbReference type="RefSeq" id="XP_022717490.1"/>
    </source>
</evidence>
<keyword evidence="4" id="KW-0067">ATP-binding</keyword>
<evidence type="ECO:0000256" key="1">
    <source>
        <dbReference type="ARBA" id="ARBA00022737"/>
    </source>
</evidence>
<keyword evidence="10" id="KW-1185">Reference proteome</keyword>
<dbReference type="RefSeq" id="XP_022717496.1">
    <property type="nucleotide sequence ID" value="XM_022861761.1"/>
</dbReference>
<dbReference type="GO" id="GO:0051707">
    <property type="term" value="P:response to other organism"/>
    <property type="evidence" value="ECO:0007669"/>
    <property type="project" value="UniProtKB-ARBA"/>
</dbReference>
<dbReference type="RefSeq" id="XP_022717494.1">
    <property type="nucleotide sequence ID" value="XM_022861759.1"/>
</dbReference>
<dbReference type="GeneID" id="111276041"/>
<evidence type="ECO:0000256" key="4">
    <source>
        <dbReference type="ARBA" id="ARBA00022840"/>
    </source>
</evidence>
<dbReference type="InterPro" id="IPR055414">
    <property type="entry name" value="LRR_R13L4/SHOC2-like"/>
</dbReference>
<dbReference type="OrthoDB" id="5279713at2759"/>
<dbReference type="Pfam" id="PF23598">
    <property type="entry name" value="LRR_14"/>
    <property type="match status" value="1"/>
</dbReference>
<evidence type="ECO:0000313" key="17">
    <source>
        <dbReference type="RefSeq" id="XP_022717496.1"/>
    </source>
</evidence>
<dbReference type="Gene3D" id="3.40.50.300">
    <property type="entry name" value="P-loop containing nucleotide triphosphate hydrolases"/>
    <property type="match status" value="1"/>
</dbReference>
<dbReference type="GO" id="GO:0006952">
    <property type="term" value="P:defense response"/>
    <property type="evidence" value="ECO:0007669"/>
    <property type="project" value="UniProtKB-KW"/>
</dbReference>
<evidence type="ECO:0000313" key="15">
    <source>
        <dbReference type="RefSeq" id="XP_022717494.1"/>
    </source>
</evidence>
<name>A0A6P5WMZ5_DURZI</name>
<keyword evidence="5" id="KW-0175">Coiled coil</keyword>
<dbReference type="Pfam" id="PF00931">
    <property type="entry name" value="NB-ARC"/>
    <property type="match status" value="1"/>
</dbReference>
<dbReference type="RefSeq" id="XP_022717491.1">
    <property type="nucleotide sequence ID" value="XM_022861756.1"/>
</dbReference>
<evidence type="ECO:0000259" key="9">
    <source>
        <dbReference type="Pfam" id="PF23598"/>
    </source>
</evidence>
<dbReference type="InterPro" id="IPR041118">
    <property type="entry name" value="Rx_N"/>
</dbReference>
<dbReference type="InterPro" id="IPR036388">
    <property type="entry name" value="WH-like_DNA-bd_sf"/>
</dbReference>
<feature type="domain" description="NB-ARC" evidence="6">
    <location>
        <begin position="180"/>
        <end position="353"/>
    </location>
</feature>
<dbReference type="AlphaFoldDB" id="A0A6P5WMZ5"/>
<evidence type="ECO:0000259" key="6">
    <source>
        <dbReference type="Pfam" id="PF00931"/>
    </source>
</evidence>
<evidence type="ECO:0000313" key="16">
    <source>
        <dbReference type="RefSeq" id="XP_022717495.1"/>
    </source>
</evidence>
<organism evidence="10 16">
    <name type="scientific">Durio zibethinus</name>
    <name type="common">Durian</name>
    <dbReference type="NCBI Taxonomy" id="66656"/>
    <lineage>
        <taxon>Eukaryota</taxon>
        <taxon>Viridiplantae</taxon>
        <taxon>Streptophyta</taxon>
        <taxon>Embryophyta</taxon>
        <taxon>Tracheophyta</taxon>
        <taxon>Spermatophyta</taxon>
        <taxon>Magnoliopsida</taxon>
        <taxon>eudicotyledons</taxon>
        <taxon>Gunneridae</taxon>
        <taxon>Pentapetalae</taxon>
        <taxon>rosids</taxon>
        <taxon>malvids</taxon>
        <taxon>Malvales</taxon>
        <taxon>Malvaceae</taxon>
        <taxon>Helicteroideae</taxon>
        <taxon>Durio</taxon>
    </lineage>
</organism>
<evidence type="ECO:0000313" key="12">
    <source>
        <dbReference type="RefSeq" id="XP_022717491.1"/>
    </source>
</evidence>
<feature type="coiled-coil region" evidence="5">
    <location>
        <begin position="127"/>
        <end position="154"/>
    </location>
</feature>
<dbReference type="InterPro" id="IPR002182">
    <property type="entry name" value="NB-ARC"/>
</dbReference>
<dbReference type="Proteomes" id="UP000515121">
    <property type="component" value="Unplaced"/>
</dbReference>
<dbReference type="GO" id="GO:0043531">
    <property type="term" value="F:ADP binding"/>
    <property type="evidence" value="ECO:0007669"/>
    <property type="project" value="InterPro"/>
</dbReference>
<feature type="domain" description="Disease resistance protein winged helix" evidence="8">
    <location>
        <begin position="439"/>
        <end position="510"/>
    </location>
</feature>
<dbReference type="RefSeq" id="XP_022717495.1">
    <property type="nucleotide sequence ID" value="XM_022861760.1"/>
</dbReference>
<keyword evidence="2" id="KW-0547">Nucleotide-binding</keyword>